<reference evidence="1" key="1">
    <citation type="submission" date="2022-04" db="EMBL/GenBank/DDBJ databases">
        <title>Genome of the entomopathogenic fungus Entomophthora muscae.</title>
        <authorList>
            <person name="Elya C."/>
            <person name="Lovett B.R."/>
            <person name="Lee E."/>
            <person name="Macias A.M."/>
            <person name="Hajek A.E."/>
            <person name="De Bivort B.L."/>
            <person name="Kasson M.T."/>
            <person name="De Fine Licht H.H."/>
            <person name="Stajich J.E."/>
        </authorList>
    </citation>
    <scope>NUCLEOTIDE SEQUENCE</scope>
    <source>
        <strain evidence="1">Berkeley</strain>
    </source>
</reference>
<keyword evidence="1" id="KW-0808">Transferase</keyword>
<dbReference type="EC" id="2.6.1.2" evidence="1"/>
<keyword evidence="1" id="KW-0032">Aminotransferase</keyword>
<protein>
    <submittedName>
        <fullName evidence="1">Alanine transaminase</fullName>
        <ecNumber evidence="1">2.6.1.2</ecNumber>
    </submittedName>
</protein>
<dbReference type="Proteomes" id="UP001165960">
    <property type="component" value="Unassembled WGS sequence"/>
</dbReference>
<organism evidence="1 2">
    <name type="scientific">Entomophthora muscae</name>
    <dbReference type="NCBI Taxonomy" id="34485"/>
    <lineage>
        <taxon>Eukaryota</taxon>
        <taxon>Fungi</taxon>
        <taxon>Fungi incertae sedis</taxon>
        <taxon>Zoopagomycota</taxon>
        <taxon>Entomophthoromycotina</taxon>
        <taxon>Entomophthoromycetes</taxon>
        <taxon>Entomophthorales</taxon>
        <taxon>Entomophthoraceae</taxon>
        <taxon>Entomophthora</taxon>
    </lineage>
</organism>
<accession>A0ACC2RY35</accession>
<dbReference type="EMBL" id="QTSX02006418">
    <property type="protein sequence ID" value="KAJ9054957.1"/>
    <property type="molecule type" value="Genomic_DNA"/>
</dbReference>
<keyword evidence="2" id="KW-1185">Reference proteome</keyword>
<evidence type="ECO:0000313" key="2">
    <source>
        <dbReference type="Proteomes" id="UP001165960"/>
    </source>
</evidence>
<sequence>MAIKNFSKVLTESTINQNIIKVEYAVRGELAIRAETIMQDLTKGKKYPFDKVTSCNIGNPQQLNQKPITFFRQVAALTEYTELLAEPKKLEGLFPKDAIERASLFMSHINSVGAYSHSQG</sequence>
<gene>
    <name evidence="1" type="primary">ALT1_3</name>
    <name evidence="1" type="ORF">DSO57_1009115</name>
</gene>
<name>A0ACC2RY35_9FUNG</name>
<proteinExistence type="predicted"/>
<comment type="caution">
    <text evidence="1">The sequence shown here is derived from an EMBL/GenBank/DDBJ whole genome shotgun (WGS) entry which is preliminary data.</text>
</comment>
<evidence type="ECO:0000313" key="1">
    <source>
        <dbReference type="EMBL" id="KAJ9054957.1"/>
    </source>
</evidence>